<dbReference type="Proteomes" id="UP000248975">
    <property type="component" value="Unassembled WGS sequence"/>
</dbReference>
<reference evidence="2 3" key="1">
    <citation type="submission" date="2017-08" db="EMBL/GenBank/DDBJ databases">
        <title>Infants hospitalized years apart are colonized by the same room-sourced microbial strains.</title>
        <authorList>
            <person name="Brooks B."/>
            <person name="Olm M.R."/>
            <person name="Firek B.A."/>
            <person name="Baker R."/>
            <person name="Thomas B.C."/>
            <person name="Morowitz M.J."/>
            <person name="Banfield J.F."/>
        </authorList>
    </citation>
    <scope>NUCLEOTIDE SEQUENCE [LARGE SCALE GENOMIC DNA]</scope>
    <source>
        <strain evidence="2">S2_003_000_R2_11</strain>
    </source>
</reference>
<organism evidence="2 3">
    <name type="scientific">Cereibacter sphaeroides</name>
    <name type="common">Rhodobacter sphaeroides</name>
    <dbReference type="NCBI Taxonomy" id="1063"/>
    <lineage>
        <taxon>Bacteria</taxon>
        <taxon>Pseudomonadati</taxon>
        <taxon>Pseudomonadota</taxon>
        <taxon>Alphaproteobacteria</taxon>
        <taxon>Rhodobacterales</taxon>
        <taxon>Paracoccaceae</taxon>
        <taxon>Cereibacter</taxon>
    </lineage>
</organism>
<sequence length="122" mass="12472">MKKRLIALPLIALLATGAFAQTEGGDTGGDKGGVDSTAGGQAPWPATVGNALFDEGFSSLRPADEAKTRWTALTPQEQNVVIDDCKRFNEGGMTGGTAAIDSALEPLSPASMTAVCTLVASF</sequence>
<evidence type="ECO:0000313" key="2">
    <source>
        <dbReference type="EMBL" id="PZR00844.1"/>
    </source>
</evidence>
<evidence type="ECO:0000256" key="1">
    <source>
        <dbReference type="SAM" id="SignalP"/>
    </source>
</evidence>
<feature type="chain" id="PRO_5016120544" evidence="1">
    <location>
        <begin position="21"/>
        <end position="122"/>
    </location>
</feature>
<protein>
    <submittedName>
        <fullName evidence="2">Uncharacterized protein</fullName>
    </submittedName>
</protein>
<keyword evidence="1" id="KW-0732">Signal</keyword>
<dbReference type="AlphaFoldDB" id="A0A2W5UBW4"/>
<accession>A0A2W5UBW4</accession>
<evidence type="ECO:0000313" key="3">
    <source>
        <dbReference type="Proteomes" id="UP000248975"/>
    </source>
</evidence>
<gene>
    <name evidence="2" type="ORF">DI533_10070</name>
</gene>
<name>A0A2W5UBW4_CERSP</name>
<feature type="signal peptide" evidence="1">
    <location>
        <begin position="1"/>
        <end position="20"/>
    </location>
</feature>
<proteinExistence type="predicted"/>
<dbReference type="EMBL" id="QFQS01000001">
    <property type="protein sequence ID" value="PZR00844.1"/>
    <property type="molecule type" value="Genomic_DNA"/>
</dbReference>
<comment type="caution">
    <text evidence="2">The sequence shown here is derived from an EMBL/GenBank/DDBJ whole genome shotgun (WGS) entry which is preliminary data.</text>
</comment>